<dbReference type="EMBL" id="LXQA011422216">
    <property type="protein sequence ID" value="MCI96716.1"/>
    <property type="molecule type" value="Genomic_DNA"/>
</dbReference>
<proteinExistence type="predicted"/>
<evidence type="ECO:0000313" key="1">
    <source>
        <dbReference type="EMBL" id="MCI96716.1"/>
    </source>
</evidence>
<comment type="caution">
    <text evidence="1">The sequence shown here is derived from an EMBL/GenBank/DDBJ whole genome shotgun (WGS) entry which is preliminary data.</text>
</comment>
<evidence type="ECO:0000313" key="2">
    <source>
        <dbReference type="Proteomes" id="UP000265520"/>
    </source>
</evidence>
<feature type="non-terminal residue" evidence="1">
    <location>
        <position position="37"/>
    </location>
</feature>
<accession>A0A392W8W5</accession>
<reference evidence="1 2" key="1">
    <citation type="journal article" date="2018" name="Front. Plant Sci.">
        <title>Red Clover (Trifolium pratense) and Zigzag Clover (T. medium) - A Picture of Genomic Similarities and Differences.</title>
        <authorList>
            <person name="Dluhosova J."/>
            <person name="Istvanek J."/>
            <person name="Nedelnik J."/>
            <person name="Repkova J."/>
        </authorList>
    </citation>
    <scope>NUCLEOTIDE SEQUENCE [LARGE SCALE GENOMIC DNA]</scope>
    <source>
        <strain evidence="2">cv. 10/8</strain>
        <tissue evidence="1">Leaf</tissue>
    </source>
</reference>
<name>A0A392W8W5_9FABA</name>
<organism evidence="1 2">
    <name type="scientific">Trifolium medium</name>
    <dbReference type="NCBI Taxonomy" id="97028"/>
    <lineage>
        <taxon>Eukaryota</taxon>
        <taxon>Viridiplantae</taxon>
        <taxon>Streptophyta</taxon>
        <taxon>Embryophyta</taxon>
        <taxon>Tracheophyta</taxon>
        <taxon>Spermatophyta</taxon>
        <taxon>Magnoliopsida</taxon>
        <taxon>eudicotyledons</taxon>
        <taxon>Gunneridae</taxon>
        <taxon>Pentapetalae</taxon>
        <taxon>rosids</taxon>
        <taxon>fabids</taxon>
        <taxon>Fabales</taxon>
        <taxon>Fabaceae</taxon>
        <taxon>Papilionoideae</taxon>
        <taxon>50 kb inversion clade</taxon>
        <taxon>NPAAA clade</taxon>
        <taxon>Hologalegina</taxon>
        <taxon>IRL clade</taxon>
        <taxon>Trifolieae</taxon>
        <taxon>Trifolium</taxon>
    </lineage>
</organism>
<dbReference type="AlphaFoldDB" id="A0A392W8W5"/>
<keyword evidence="2" id="KW-1185">Reference proteome</keyword>
<sequence>MGDQPVMTRAALTAAITAMTAQVAALSTRVNNNAYNN</sequence>
<dbReference type="Proteomes" id="UP000265520">
    <property type="component" value="Unassembled WGS sequence"/>
</dbReference>
<protein>
    <submittedName>
        <fullName evidence="1">Uncharacterized protein</fullName>
    </submittedName>
</protein>